<dbReference type="InterPro" id="IPR029034">
    <property type="entry name" value="Cystine-knot_cytokine"/>
</dbReference>
<dbReference type="OMA" id="HCDTTDS"/>
<evidence type="ECO:0000313" key="12">
    <source>
        <dbReference type="Proteomes" id="UP000314986"/>
    </source>
</evidence>
<keyword evidence="4" id="KW-0339">Growth factor</keyword>
<feature type="domain" description="Nerve growth factor-related" evidence="9">
    <location>
        <begin position="126"/>
        <end position="230"/>
    </location>
</feature>
<evidence type="ECO:0000256" key="4">
    <source>
        <dbReference type="ARBA" id="ARBA00023030"/>
    </source>
</evidence>
<dbReference type="Ensembl" id="ENSCMIT00000013071.1">
    <property type="protein sequence ID" value="ENSCMIP00000012781.1"/>
    <property type="gene ID" value="ENSCMIG00000006484.1"/>
</dbReference>
<evidence type="ECO:0000313" key="11">
    <source>
        <dbReference type="Ensembl" id="ENSCMIP00000012781.1"/>
    </source>
</evidence>
<evidence type="ECO:0000256" key="7">
    <source>
        <dbReference type="SAM" id="MobiDB-lite"/>
    </source>
</evidence>
<dbReference type="Gene3D" id="2.10.90.10">
    <property type="entry name" value="Cystine-knot cytokines"/>
    <property type="match status" value="1"/>
</dbReference>
<dbReference type="GO" id="GO:0008021">
    <property type="term" value="C:synaptic vesicle"/>
    <property type="evidence" value="ECO:0007669"/>
    <property type="project" value="TreeGrafter"/>
</dbReference>
<evidence type="ECO:0000256" key="1">
    <source>
        <dbReference type="ARBA" id="ARBA00004613"/>
    </source>
</evidence>
<dbReference type="Proteomes" id="UP000314986">
    <property type="component" value="Unassembled WGS sequence"/>
</dbReference>
<feature type="disulfide bond" evidence="6">
    <location>
        <begin position="134"/>
        <end position="199"/>
    </location>
</feature>
<dbReference type="GO" id="GO:0048812">
    <property type="term" value="P:neuron projection morphogenesis"/>
    <property type="evidence" value="ECO:0007669"/>
    <property type="project" value="TreeGrafter"/>
</dbReference>
<evidence type="ECO:0000256" key="6">
    <source>
        <dbReference type="PIRSR" id="PIRSR001789-1"/>
    </source>
</evidence>
<dbReference type="GO" id="GO:0043524">
    <property type="term" value="P:negative regulation of neuron apoptotic process"/>
    <property type="evidence" value="ECO:0007669"/>
    <property type="project" value="TreeGrafter"/>
</dbReference>
<dbReference type="PANTHER" id="PTHR11589:SF10">
    <property type="entry name" value="BETA-NERVE GROWTH FACTOR"/>
    <property type="match status" value="1"/>
</dbReference>
<reference evidence="10" key="3">
    <citation type="journal article" date="2011" name="BMC Evol. Biol.">
        <title>Emergence and evolution of the glycoprotein hormone and neurotrophin gene families in vertebrates.</title>
        <authorList>
            <person name="Santos S.D."/>
            <person name="Mazan S."/>
            <person name="Venkatesh B."/>
            <person name="Cohen-Tannoudji J."/>
            <person name="Querat B."/>
        </authorList>
    </citation>
    <scope>NUCLEOTIDE SEQUENCE</scope>
</reference>
<dbReference type="GO" id="GO:0008083">
    <property type="term" value="F:growth factor activity"/>
    <property type="evidence" value="ECO:0007669"/>
    <property type="project" value="UniProtKB-KW"/>
</dbReference>
<reference evidence="11" key="5">
    <citation type="submission" date="2025-05" db="UniProtKB">
        <authorList>
            <consortium name="Ensembl"/>
        </authorList>
    </citation>
    <scope>IDENTIFICATION</scope>
</reference>
<dbReference type="GO" id="GO:0030424">
    <property type="term" value="C:axon"/>
    <property type="evidence" value="ECO:0007669"/>
    <property type="project" value="TreeGrafter"/>
</dbReference>
<gene>
    <name evidence="11" type="primary">LOC103190249</name>
</gene>
<reference evidence="12" key="4">
    <citation type="journal article" date="2014" name="Nature">
        <title>Elephant shark genome provides unique insights into gnathostome evolution.</title>
        <authorList>
            <consortium name="International Elephant Shark Genome Sequencing Consortium"/>
            <person name="Venkatesh B."/>
            <person name="Lee A.P."/>
            <person name="Ravi V."/>
            <person name="Maurya A.K."/>
            <person name="Lian M.M."/>
            <person name="Swann J.B."/>
            <person name="Ohta Y."/>
            <person name="Flajnik M.F."/>
            <person name="Sutoh Y."/>
            <person name="Kasahara M."/>
            <person name="Hoon S."/>
            <person name="Gangu V."/>
            <person name="Roy S.W."/>
            <person name="Irimia M."/>
            <person name="Korzh V."/>
            <person name="Kondrychyn I."/>
            <person name="Lim Z.W."/>
            <person name="Tay B.H."/>
            <person name="Tohari S."/>
            <person name="Kong K.W."/>
            <person name="Ho S."/>
            <person name="Lorente-Galdos B."/>
            <person name="Quilez J."/>
            <person name="Marques-Bonet T."/>
            <person name="Raney B.J."/>
            <person name="Ingham P.W."/>
            <person name="Tay A."/>
            <person name="Hillier L.W."/>
            <person name="Minx P."/>
            <person name="Boehm T."/>
            <person name="Wilson R.K."/>
            <person name="Brenner S."/>
            <person name="Warren W.C."/>
        </authorList>
    </citation>
    <scope>NUCLEOTIDE SEQUENCE [LARGE SCALE GENOMIC DNA]</scope>
</reference>
<feature type="compositionally biased region" description="Basic and acidic residues" evidence="7">
    <location>
        <begin position="103"/>
        <end position="112"/>
    </location>
</feature>
<dbReference type="InterPro" id="IPR020408">
    <property type="entry name" value="Nerve_growth_factor-like"/>
</dbReference>
<dbReference type="PIRSF" id="PIRSF001789">
    <property type="entry name" value="NGF"/>
    <property type="match status" value="1"/>
</dbReference>
<dbReference type="Pfam" id="PF00243">
    <property type="entry name" value="NGF"/>
    <property type="match status" value="1"/>
</dbReference>
<feature type="region of interest" description="Disordered" evidence="7">
    <location>
        <begin position="39"/>
        <end position="64"/>
    </location>
</feature>
<dbReference type="InterPro" id="IPR002072">
    <property type="entry name" value="Nerve_growth_factor-rel"/>
</dbReference>
<organism evidence="10">
    <name type="scientific">Callorhinchus milii</name>
    <name type="common">Ghost shark</name>
    <dbReference type="NCBI Taxonomy" id="7868"/>
    <lineage>
        <taxon>Eukaryota</taxon>
        <taxon>Metazoa</taxon>
        <taxon>Chordata</taxon>
        <taxon>Craniata</taxon>
        <taxon>Vertebrata</taxon>
        <taxon>Chondrichthyes</taxon>
        <taxon>Holocephali</taxon>
        <taxon>Chimaeriformes</taxon>
        <taxon>Callorhinchidae</taxon>
        <taxon>Callorhinchus</taxon>
    </lineage>
</organism>
<keyword evidence="12" id="KW-1185">Reference proteome</keyword>
<feature type="signal peptide" evidence="8">
    <location>
        <begin position="1"/>
        <end position="22"/>
    </location>
</feature>
<proteinExistence type="evidence at transcript level"/>
<name>F1BZW6_CALMI</name>
<evidence type="ECO:0000256" key="3">
    <source>
        <dbReference type="ARBA" id="ARBA00022525"/>
    </source>
</evidence>
<dbReference type="EMBL" id="HQ174790">
    <property type="protein sequence ID" value="ADX01340.1"/>
    <property type="molecule type" value="mRNA"/>
</dbReference>
<evidence type="ECO:0000256" key="8">
    <source>
        <dbReference type="SAM" id="SignalP"/>
    </source>
</evidence>
<sequence length="238" mass="27270">MNEVMSILCCVLLITYLSATQASPGKEGYVTVGVSFSPSLHNQSQSRVPQSGREMGHHSSNNVNGLHHFTVEPKLFKKRRLYSSRVCFRNRSPPGLAGSLDQSRNDAQENHGKRSRRVRRRVSGLRHRGLFSVCDSVHSWNQNKKSAIDIRGREVTLLSEFYMNNTGIRQIFYETRCRSRKPSHGGCRGVDWRHWESHCDTTDSQVRALVLDNNQVKWNFIRIKTACVCVLTKKTWQP</sequence>
<dbReference type="PRINTS" id="PR00268">
    <property type="entry name" value="NGF"/>
</dbReference>
<evidence type="ECO:0000313" key="10">
    <source>
        <dbReference type="EMBL" id="ADX01340.1"/>
    </source>
</evidence>
<evidence type="ECO:0000256" key="5">
    <source>
        <dbReference type="ARBA" id="ARBA00023157"/>
    </source>
</evidence>
<feature type="disulfide bond" evidence="6">
    <location>
        <begin position="187"/>
        <end position="229"/>
    </location>
</feature>
<dbReference type="PROSITE" id="PS00248">
    <property type="entry name" value="NGF_1"/>
    <property type="match status" value="1"/>
</dbReference>
<feature type="chain" id="PRO_5044730362" evidence="8">
    <location>
        <begin position="23"/>
        <end position="238"/>
    </location>
</feature>
<comment type="similarity">
    <text evidence="2">Belongs to the NGF-beta family.</text>
</comment>
<keyword evidence="3" id="KW-0964">Secreted</keyword>
<dbReference type="RefSeq" id="NP_001280089.1">
    <property type="nucleotide sequence ID" value="NM_001293160.1"/>
</dbReference>
<keyword evidence="5 6" id="KW-1015">Disulfide bond</keyword>
<comment type="subcellular location">
    <subcellularLocation>
        <location evidence="1">Secreted</location>
    </subcellularLocation>
</comment>
<dbReference type="GO" id="GO:0030425">
    <property type="term" value="C:dendrite"/>
    <property type="evidence" value="ECO:0007669"/>
    <property type="project" value="TreeGrafter"/>
</dbReference>
<reference evidence="12" key="1">
    <citation type="journal article" date="2006" name="Science">
        <title>Ancient noncoding elements conserved in the human genome.</title>
        <authorList>
            <person name="Venkatesh B."/>
            <person name="Kirkness E.F."/>
            <person name="Loh Y.H."/>
            <person name="Halpern A.L."/>
            <person name="Lee A.P."/>
            <person name="Johnson J."/>
            <person name="Dandona N."/>
            <person name="Viswanathan L.D."/>
            <person name="Tay A."/>
            <person name="Venter J.C."/>
            <person name="Strausberg R.L."/>
            <person name="Brenner S."/>
        </authorList>
    </citation>
    <scope>NUCLEOTIDE SEQUENCE [LARGE SCALE GENOMIC DNA]</scope>
</reference>
<feature type="disulfide bond" evidence="6">
    <location>
        <begin position="177"/>
        <end position="227"/>
    </location>
</feature>
<dbReference type="SMART" id="SM00140">
    <property type="entry name" value="NGF"/>
    <property type="match status" value="1"/>
</dbReference>
<dbReference type="GeneID" id="103190249"/>
<feature type="region of interest" description="Disordered" evidence="7">
    <location>
        <begin position="93"/>
        <end position="120"/>
    </location>
</feature>
<dbReference type="AlphaFoldDB" id="F1BZW6"/>
<dbReference type="GO" id="GO:0005163">
    <property type="term" value="F:nerve growth factor receptor binding"/>
    <property type="evidence" value="ECO:0007669"/>
    <property type="project" value="TreeGrafter"/>
</dbReference>
<protein>
    <submittedName>
        <fullName evidence="11">Nerve growth factor b (beta polypeptide)</fullName>
    </submittedName>
    <submittedName>
        <fullName evidence="10">Nerve growth factor beta polypeptide</fullName>
    </submittedName>
</protein>
<dbReference type="GO" id="GO:0021675">
    <property type="term" value="P:nerve development"/>
    <property type="evidence" value="ECO:0007669"/>
    <property type="project" value="TreeGrafter"/>
</dbReference>
<dbReference type="PROSITE" id="PS50270">
    <property type="entry name" value="NGF_2"/>
    <property type="match status" value="1"/>
</dbReference>
<dbReference type="GO" id="GO:0007169">
    <property type="term" value="P:cell surface receptor protein tyrosine kinase signaling pathway"/>
    <property type="evidence" value="ECO:0007669"/>
    <property type="project" value="TreeGrafter"/>
</dbReference>
<dbReference type="GO" id="GO:0050804">
    <property type="term" value="P:modulation of chemical synaptic transmission"/>
    <property type="evidence" value="ECO:0007669"/>
    <property type="project" value="TreeGrafter"/>
</dbReference>
<dbReference type="InterPro" id="IPR019846">
    <property type="entry name" value="Nerve_growth_factor_CS"/>
</dbReference>
<dbReference type="GO" id="GO:0038180">
    <property type="term" value="P:nerve growth factor signaling pathway"/>
    <property type="evidence" value="ECO:0007669"/>
    <property type="project" value="TreeGrafter"/>
</dbReference>
<dbReference type="STRING" id="7868.ENSCMIP00000012781"/>
<dbReference type="SUPFAM" id="SSF57501">
    <property type="entry name" value="Cystine-knot cytokines"/>
    <property type="match status" value="1"/>
</dbReference>
<dbReference type="PANTHER" id="PTHR11589">
    <property type="entry name" value="NERVE GROWTH FACTOR NGF -RELATED"/>
    <property type="match status" value="1"/>
</dbReference>
<keyword evidence="8" id="KW-0732">Signal</keyword>
<dbReference type="GO" id="GO:0005615">
    <property type="term" value="C:extracellular space"/>
    <property type="evidence" value="ECO:0007669"/>
    <property type="project" value="TreeGrafter"/>
</dbReference>
<accession>F1BZW6</accession>
<feature type="compositionally biased region" description="Polar residues" evidence="7">
    <location>
        <begin position="39"/>
        <end position="49"/>
    </location>
</feature>
<evidence type="ECO:0000256" key="2">
    <source>
        <dbReference type="ARBA" id="ARBA00010783"/>
    </source>
</evidence>
<reference evidence="12" key="2">
    <citation type="journal article" date="2007" name="PLoS Biol.">
        <title>Survey sequencing and comparative analysis of the elephant shark (Callorhinchus milii) genome.</title>
        <authorList>
            <person name="Venkatesh B."/>
            <person name="Kirkness E.F."/>
            <person name="Loh Y.H."/>
            <person name="Halpern A.L."/>
            <person name="Lee A.P."/>
            <person name="Johnson J."/>
            <person name="Dandona N."/>
            <person name="Viswanathan L.D."/>
            <person name="Tay A."/>
            <person name="Venter J.C."/>
            <person name="Strausberg R.L."/>
            <person name="Brenner S."/>
        </authorList>
    </citation>
    <scope>NUCLEOTIDE SEQUENCE [LARGE SCALE GENOMIC DNA]</scope>
</reference>
<evidence type="ECO:0000259" key="9">
    <source>
        <dbReference type="SMART" id="SM00140"/>
    </source>
</evidence>
<dbReference type="GeneTree" id="ENSGT00390000007725"/>